<dbReference type="Gene3D" id="3.30.830.10">
    <property type="entry name" value="Metalloenzyme, LuxS/M16 peptidase-like"/>
    <property type="match status" value="2"/>
</dbReference>
<name>A0A2Z4XXN7_9GAMM</name>
<dbReference type="EMBL" id="CP021781">
    <property type="protein sequence ID" value="AXA33584.1"/>
    <property type="molecule type" value="Genomic_DNA"/>
</dbReference>
<dbReference type="SUPFAM" id="SSF63411">
    <property type="entry name" value="LuxS/MPP-like metallohydrolase"/>
    <property type="match status" value="2"/>
</dbReference>
<evidence type="ECO:0000256" key="1">
    <source>
        <dbReference type="ARBA" id="ARBA00001947"/>
    </source>
</evidence>
<dbReference type="GO" id="GO:0046872">
    <property type="term" value="F:metal ion binding"/>
    <property type="evidence" value="ECO:0007669"/>
    <property type="project" value="InterPro"/>
</dbReference>
<dbReference type="EMBL" id="CP043424">
    <property type="protein sequence ID" value="QIW11816.1"/>
    <property type="molecule type" value="Genomic_DNA"/>
</dbReference>
<dbReference type="PANTHER" id="PTHR11851">
    <property type="entry name" value="METALLOPROTEASE"/>
    <property type="match status" value="1"/>
</dbReference>
<evidence type="ECO:0000259" key="4">
    <source>
        <dbReference type="Pfam" id="PF00675"/>
    </source>
</evidence>
<evidence type="ECO:0000259" key="5">
    <source>
        <dbReference type="Pfam" id="PF05193"/>
    </source>
</evidence>
<dbReference type="InterPro" id="IPR007863">
    <property type="entry name" value="Peptidase_M16_C"/>
</dbReference>
<dbReference type="InterPro" id="IPR011765">
    <property type="entry name" value="Pept_M16_N"/>
</dbReference>
<reference evidence="7 9" key="2">
    <citation type="submission" date="2019-08" db="EMBL/GenBank/DDBJ databases">
        <title>Complete genome sequences of Francisella adeliensis (FSC1325 and FSC1326).</title>
        <authorList>
            <person name="Ohrman C."/>
            <person name="Uneklint I."/>
            <person name="Vallesi A."/>
            <person name="Karlsson L."/>
            <person name="Sjodin A."/>
        </authorList>
    </citation>
    <scope>NUCLEOTIDE SEQUENCE [LARGE SCALE GENOMIC DNA]</scope>
    <source>
        <strain evidence="7 9">FSC1325</strain>
    </source>
</reference>
<proteinExistence type="inferred from homology"/>
<evidence type="ECO:0000313" key="7">
    <source>
        <dbReference type="EMBL" id="QIW11816.1"/>
    </source>
</evidence>
<keyword evidence="9" id="KW-1185">Reference proteome</keyword>
<dbReference type="OrthoDB" id="9811314at2"/>
<dbReference type="InterPro" id="IPR050361">
    <property type="entry name" value="MPP/UQCRC_Complex"/>
</dbReference>
<feature type="domain" description="Peptidase M16 N-terminal" evidence="4">
    <location>
        <begin position="16"/>
        <end position="154"/>
    </location>
</feature>
<dbReference type="Proteomes" id="UP000681131">
    <property type="component" value="Chromosome"/>
</dbReference>
<dbReference type="Pfam" id="PF00675">
    <property type="entry name" value="Peptidase_M16"/>
    <property type="match status" value="1"/>
</dbReference>
<reference evidence="6 8" key="1">
    <citation type="submission" date="2017-06" db="EMBL/GenBank/DDBJ databases">
        <title>Complete genome of Francisella adeliensis.</title>
        <authorList>
            <person name="Vallesi A."/>
            <person name="Sjodin A."/>
        </authorList>
    </citation>
    <scope>NUCLEOTIDE SEQUENCE [LARGE SCALE GENOMIC DNA]</scope>
    <source>
        <strain evidence="6 8">FDC440</strain>
    </source>
</reference>
<gene>
    <name evidence="6" type="ORF">CDH04_03800</name>
    <name evidence="7" type="ORF">FZC43_03800</name>
</gene>
<comment type="cofactor">
    <cofactor evidence="1">
        <name>Zn(2+)</name>
        <dbReference type="ChEBI" id="CHEBI:29105"/>
    </cofactor>
</comment>
<organism evidence="6 8">
    <name type="scientific">Francisella adeliensis</name>
    <dbReference type="NCBI Taxonomy" id="2007306"/>
    <lineage>
        <taxon>Bacteria</taxon>
        <taxon>Pseudomonadati</taxon>
        <taxon>Pseudomonadota</taxon>
        <taxon>Gammaproteobacteria</taxon>
        <taxon>Thiotrichales</taxon>
        <taxon>Francisellaceae</taxon>
        <taxon>Francisella</taxon>
    </lineage>
</organism>
<evidence type="ECO:0000256" key="3">
    <source>
        <dbReference type="RuleBase" id="RU004447"/>
    </source>
</evidence>
<dbReference type="RefSeq" id="WP_112869757.1">
    <property type="nucleotide sequence ID" value="NZ_CP021781.1"/>
</dbReference>
<dbReference type="PROSITE" id="PS00143">
    <property type="entry name" value="INSULINASE"/>
    <property type="match status" value="1"/>
</dbReference>
<dbReference type="AlphaFoldDB" id="A0A2Z4XXN7"/>
<dbReference type="GO" id="GO:0006508">
    <property type="term" value="P:proteolysis"/>
    <property type="evidence" value="ECO:0007669"/>
    <property type="project" value="InterPro"/>
</dbReference>
<sequence length="417" mass="48058">MTIHSYSLDNGLNIHIKQDTRAPVVLSQIWYKVGSSYEPKGITGISHMLEHMMFKGTSKYTKEDMNSLVENNGGVQNAFTSFDYTAYYQFWHKKNLELSLSIESSRMSDLQFDDNEFKPEKKVVLEERNLRVDDKAFSFAFEQFMKLAYENTGRYAPIIGWRKDIENYKLEDLKNWYQQHYAPNNANIIIAGDIDPKQSFELVKEYFQDIPRSSIKNIQTNESRFNVGYRYSQIKKSPNETSAVMMGYITPSLTIEYNDNDPYALMLLSNILGGADASILQQKIVREDNLCCHIDSEYSPFTKGEDIFVITAIANQDESLESIQDKIESIITNLKQTNVTQTQLDRAKVVIKSDKVFSMDSLETQANLIGSLASIGLDVDYYKYINKLYDVSIEDVHRVLSKYFNKENLTSLHLLKD</sequence>
<dbReference type="Pfam" id="PF05193">
    <property type="entry name" value="Peptidase_M16_C"/>
    <property type="match status" value="1"/>
</dbReference>
<dbReference type="InterPro" id="IPR001431">
    <property type="entry name" value="Pept_M16_Zn_BS"/>
</dbReference>
<dbReference type="Proteomes" id="UP000251120">
    <property type="component" value="Chromosome"/>
</dbReference>
<evidence type="ECO:0000256" key="2">
    <source>
        <dbReference type="ARBA" id="ARBA00007261"/>
    </source>
</evidence>
<dbReference type="KEGG" id="fad:CDH04_03800"/>
<dbReference type="GO" id="GO:0004222">
    <property type="term" value="F:metalloendopeptidase activity"/>
    <property type="evidence" value="ECO:0007669"/>
    <property type="project" value="InterPro"/>
</dbReference>
<comment type="similarity">
    <text evidence="2 3">Belongs to the peptidase M16 family.</text>
</comment>
<protein>
    <submittedName>
        <fullName evidence="7">Insulinase family protein</fullName>
    </submittedName>
    <submittedName>
        <fullName evidence="6">Peptidase M16</fullName>
    </submittedName>
</protein>
<dbReference type="InterPro" id="IPR011249">
    <property type="entry name" value="Metalloenz_LuxS/M16"/>
</dbReference>
<evidence type="ECO:0000313" key="6">
    <source>
        <dbReference type="EMBL" id="AXA33584.1"/>
    </source>
</evidence>
<evidence type="ECO:0000313" key="8">
    <source>
        <dbReference type="Proteomes" id="UP000251120"/>
    </source>
</evidence>
<dbReference type="PANTHER" id="PTHR11851:SF49">
    <property type="entry name" value="MITOCHONDRIAL-PROCESSING PEPTIDASE SUBUNIT ALPHA"/>
    <property type="match status" value="1"/>
</dbReference>
<evidence type="ECO:0000313" key="9">
    <source>
        <dbReference type="Proteomes" id="UP000681131"/>
    </source>
</evidence>
<accession>A0A2Z4XXN7</accession>
<feature type="domain" description="Peptidase M16 C-terminal" evidence="5">
    <location>
        <begin position="170"/>
        <end position="348"/>
    </location>
</feature>